<keyword evidence="4" id="KW-1185">Reference proteome</keyword>
<feature type="transmembrane region" description="Helical" evidence="1">
    <location>
        <begin position="349"/>
        <end position="370"/>
    </location>
</feature>
<comment type="caution">
    <text evidence="3">The sequence shown here is derived from an EMBL/GenBank/DDBJ whole genome shotgun (WGS) entry which is preliminary data.</text>
</comment>
<keyword evidence="1" id="KW-0812">Transmembrane</keyword>
<dbReference type="PROSITE" id="PS51257">
    <property type="entry name" value="PROKAR_LIPOPROTEIN"/>
    <property type="match status" value="1"/>
</dbReference>
<dbReference type="EMBL" id="BAABJZ010000066">
    <property type="protein sequence ID" value="GAA4886559.1"/>
    <property type="molecule type" value="Genomic_DNA"/>
</dbReference>
<reference evidence="4" key="1">
    <citation type="journal article" date="2019" name="Int. J. Syst. Evol. Microbiol.">
        <title>The Global Catalogue of Microorganisms (GCM) 10K type strain sequencing project: providing services to taxonomists for standard genome sequencing and annotation.</title>
        <authorList>
            <consortium name="The Broad Institute Genomics Platform"/>
            <consortium name="The Broad Institute Genome Sequencing Center for Infectious Disease"/>
            <person name="Wu L."/>
            <person name="Ma J."/>
        </authorList>
    </citation>
    <scope>NUCLEOTIDE SEQUENCE [LARGE SCALE GENOMIC DNA]</scope>
    <source>
        <strain evidence="4">JCM 18401</strain>
    </source>
</reference>
<name>A0ABP9ETU4_9GAMM</name>
<protein>
    <recommendedName>
        <fullName evidence="5">Chemotaxis protein</fullName>
    </recommendedName>
</protein>
<keyword evidence="1" id="KW-1133">Transmembrane helix</keyword>
<gene>
    <name evidence="3" type="ORF">GCM10023333_19890</name>
</gene>
<evidence type="ECO:0000256" key="1">
    <source>
        <dbReference type="SAM" id="Phobius"/>
    </source>
</evidence>
<dbReference type="Proteomes" id="UP001499988">
    <property type="component" value="Unassembled WGS sequence"/>
</dbReference>
<sequence length="378" mass="42700">MLRILFSTLLLSTLMACSLLEINLDSGIEPLPEQALQQRIITREFLREYNANIDSSADRIQQHSTVPEIQLNAIRWQLAARQAGLKAVYQTQPEAALMDLWLLLAQQHAFFDSAKGSALFAEHSAIALTTSHELLQDYRIRAKPLLSSRRYQQAQGFVTTMSQAQPLQDIRFQRPPAYPAWLAWQQLEQVEAVDSYGTLPQVMTDLAERIQALSEQAPKTLVWQTQLLASESQLDAEAINLLLLELRTTLHELQQLTADDPDYLKELAASMTQPLIPAAAKLDLASQRLSSTLQAQRVALEHLIERERLAFGSELEQQRRHTVDQLEVASNRVLTSTLEQVQRLIKSTILYVLLLLLVILFAPFGFGYWLGSRRGKPG</sequence>
<dbReference type="RefSeq" id="WP_345335226.1">
    <property type="nucleotide sequence ID" value="NZ_BAABJZ010000066.1"/>
</dbReference>
<evidence type="ECO:0000313" key="3">
    <source>
        <dbReference type="EMBL" id="GAA4886559.1"/>
    </source>
</evidence>
<evidence type="ECO:0000256" key="2">
    <source>
        <dbReference type="SAM" id="SignalP"/>
    </source>
</evidence>
<organism evidence="3 4">
    <name type="scientific">Ferrimonas pelagia</name>
    <dbReference type="NCBI Taxonomy" id="1177826"/>
    <lineage>
        <taxon>Bacteria</taxon>
        <taxon>Pseudomonadati</taxon>
        <taxon>Pseudomonadota</taxon>
        <taxon>Gammaproteobacteria</taxon>
        <taxon>Alteromonadales</taxon>
        <taxon>Ferrimonadaceae</taxon>
        <taxon>Ferrimonas</taxon>
    </lineage>
</organism>
<evidence type="ECO:0008006" key="5">
    <source>
        <dbReference type="Google" id="ProtNLM"/>
    </source>
</evidence>
<feature type="chain" id="PRO_5045081696" description="Chemotaxis protein" evidence="2">
    <location>
        <begin position="17"/>
        <end position="378"/>
    </location>
</feature>
<proteinExistence type="predicted"/>
<keyword evidence="1" id="KW-0472">Membrane</keyword>
<feature type="signal peptide" evidence="2">
    <location>
        <begin position="1"/>
        <end position="16"/>
    </location>
</feature>
<accession>A0ABP9ETU4</accession>
<keyword evidence="2" id="KW-0732">Signal</keyword>
<evidence type="ECO:0000313" key="4">
    <source>
        <dbReference type="Proteomes" id="UP001499988"/>
    </source>
</evidence>